<name>A0A923HJJ4_9BURK</name>
<evidence type="ECO:0000313" key="12">
    <source>
        <dbReference type="Proteomes" id="UP000634011"/>
    </source>
</evidence>
<evidence type="ECO:0000313" key="11">
    <source>
        <dbReference type="EMBL" id="MBC3860856.1"/>
    </source>
</evidence>
<keyword evidence="5" id="KW-0378">Hydrolase</keyword>
<comment type="catalytic activity">
    <reaction evidence="7">
        <text>adenosine + H2O + H(+) = inosine + NH4(+)</text>
        <dbReference type="Rhea" id="RHEA:24408"/>
        <dbReference type="ChEBI" id="CHEBI:15377"/>
        <dbReference type="ChEBI" id="CHEBI:15378"/>
        <dbReference type="ChEBI" id="CHEBI:16335"/>
        <dbReference type="ChEBI" id="CHEBI:17596"/>
        <dbReference type="ChEBI" id="CHEBI:28938"/>
        <dbReference type="EC" id="3.5.4.4"/>
    </reaction>
    <physiologicalReaction direction="left-to-right" evidence="7">
        <dbReference type="Rhea" id="RHEA:24409"/>
    </physiologicalReaction>
</comment>
<dbReference type="GO" id="GO:0005507">
    <property type="term" value="F:copper ion binding"/>
    <property type="evidence" value="ECO:0007669"/>
    <property type="project" value="TreeGrafter"/>
</dbReference>
<dbReference type="InterPro" id="IPR011324">
    <property type="entry name" value="Cytotoxic_necrot_fac-like_cat"/>
</dbReference>
<evidence type="ECO:0000256" key="7">
    <source>
        <dbReference type="ARBA" id="ARBA00047989"/>
    </source>
</evidence>
<dbReference type="NCBIfam" id="TIGR00726">
    <property type="entry name" value="peptidoglycan editing factor PgeF"/>
    <property type="match status" value="1"/>
</dbReference>
<dbReference type="PANTHER" id="PTHR30616:SF2">
    <property type="entry name" value="PURINE NUCLEOSIDE PHOSPHORYLASE LACC1"/>
    <property type="match status" value="1"/>
</dbReference>
<comment type="catalytic activity">
    <reaction evidence="9">
        <text>S-methyl-5'-thioadenosine + phosphate = 5-(methylsulfanyl)-alpha-D-ribose 1-phosphate + adenine</text>
        <dbReference type="Rhea" id="RHEA:11852"/>
        <dbReference type="ChEBI" id="CHEBI:16708"/>
        <dbReference type="ChEBI" id="CHEBI:17509"/>
        <dbReference type="ChEBI" id="CHEBI:43474"/>
        <dbReference type="ChEBI" id="CHEBI:58533"/>
        <dbReference type="EC" id="2.4.2.28"/>
    </reaction>
    <physiologicalReaction direction="left-to-right" evidence="9">
        <dbReference type="Rhea" id="RHEA:11853"/>
    </physiologicalReaction>
</comment>
<evidence type="ECO:0000256" key="3">
    <source>
        <dbReference type="ARBA" id="ARBA00022679"/>
    </source>
</evidence>
<dbReference type="InterPro" id="IPR038371">
    <property type="entry name" value="Cu_polyphenol_OxRdtase_sf"/>
</dbReference>
<dbReference type="Pfam" id="PF02578">
    <property type="entry name" value="Cu-oxidase_4"/>
    <property type="match status" value="1"/>
</dbReference>
<dbReference type="Proteomes" id="UP000634011">
    <property type="component" value="Unassembled WGS sequence"/>
</dbReference>
<dbReference type="InterPro" id="IPR003730">
    <property type="entry name" value="Cu_polyphenol_OxRdtase"/>
</dbReference>
<keyword evidence="4" id="KW-0479">Metal-binding</keyword>
<dbReference type="Gene3D" id="3.60.140.10">
    <property type="entry name" value="CNF1/YfiH-like putative cysteine hydrolases"/>
    <property type="match status" value="1"/>
</dbReference>
<evidence type="ECO:0000256" key="5">
    <source>
        <dbReference type="ARBA" id="ARBA00022801"/>
    </source>
</evidence>
<gene>
    <name evidence="11" type="primary">pgeF</name>
    <name evidence="11" type="ORF">H8K32_01990</name>
</gene>
<evidence type="ECO:0000256" key="1">
    <source>
        <dbReference type="ARBA" id="ARBA00000553"/>
    </source>
</evidence>
<dbReference type="RefSeq" id="WP_186910776.1">
    <property type="nucleotide sequence ID" value="NZ_JACOFV010000001.1"/>
</dbReference>
<accession>A0A923HJJ4</accession>
<reference evidence="11" key="1">
    <citation type="submission" date="2020-08" db="EMBL/GenBank/DDBJ databases">
        <title>Novel species isolated from subtropical streams in China.</title>
        <authorList>
            <person name="Lu H."/>
        </authorList>
    </citation>
    <scope>NUCLEOTIDE SEQUENCE</scope>
    <source>
        <strain evidence="11">KACC 12607</strain>
    </source>
</reference>
<evidence type="ECO:0000256" key="6">
    <source>
        <dbReference type="ARBA" id="ARBA00022833"/>
    </source>
</evidence>
<evidence type="ECO:0000256" key="9">
    <source>
        <dbReference type="ARBA" id="ARBA00049893"/>
    </source>
</evidence>
<keyword evidence="6" id="KW-0862">Zinc</keyword>
<dbReference type="CDD" id="cd16833">
    <property type="entry name" value="YfiH"/>
    <property type="match status" value="1"/>
</dbReference>
<comment type="caution">
    <text evidence="11">The sequence shown here is derived from an EMBL/GenBank/DDBJ whole genome shotgun (WGS) entry which is preliminary data.</text>
</comment>
<evidence type="ECO:0000256" key="4">
    <source>
        <dbReference type="ARBA" id="ARBA00022723"/>
    </source>
</evidence>
<dbReference type="SUPFAM" id="SSF64438">
    <property type="entry name" value="CNF1/YfiH-like putative cysteine hydrolases"/>
    <property type="match status" value="1"/>
</dbReference>
<organism evidence="11 12">
    <name type="scientific">Undibacterium jejuense</name>
    <dbReference type="NCBI Taxonomy" id="1344949"/>
    <lineage>
        <taxon>Bacteria</taxon>
        <taxon>Pseudomonadati</taxon>
        <taxon>Pseudomonadota</taxon>
        <taxon>Betaproteobacteria</taxon>
        <taxon>Burkholderiales</taxon>
        <taxon>Oxalobacteraceae</taxon>
        <taxon>Undibacterium</taxon>
    </lineage>
</organism>
<comment type="catalytic activity">
    <reaction evidence="8">
        <text>adenosine + phosphate = alpha-D-ribose 1-phosphate + adenine</text>
        <dbReference type="Rhea" id="RHEA:27642"/>
        <dbReference type="ChEBI" id="CHEBI:16335"/>
        <dbReference type="ChEBI" id="CHEBI:16708"/>
        <dbReference type="ChEBI" id="CHEBI:43474"/>
        <dbReference type="ChEBI" id="CHEBI:57720"/>
        <dbReference type="EC" id="2.4.2.1"/>
    </reaction>
    <physiologicalReaction direction="left-to-right" evidence="8">
        <dbReference type="Rhea" id="RHEA:27643"/>
    </physiologicalReaction>
</comment>
<keyword evidence="3" id="KW-0808">Transferase</keyword>
<protein>
    <recommendedName>
        <fullName evidence="10">Purine nucleoside phosphorylase</fullName>
    </recommendedName>
</protein>
<evidence type="ECO:0000256" key="2">
    <source>
        <dbReference type="ARBA" id="ARBA00007353"/>
    </source>
</evidence>
<keyword evidence="12" id="KW-1185">Reference proteome</keyword>
<dbReference type="GO" id="GO:0017061">
    <property type="term" value="F:S-methyl-5-thioadenosine phosphorylase activity"/>
    <property type="evidence" value="ECO:0007669"/>
    <property type="project" value="UniProtKB-EC"/>
</dbReference>
<evidence type="ECO:0000256" key="8">
    <source>
        <dbReference type="ARBA" id="ARBA00048968"/>
    </source>
</evidence>
<comment type="similarity">
    <text evidence="2 10">Belongs to the purine nucleoside phosphorylase YfiH/LACC1 family.</text>
</comment>
<dbReference type="GO" id="GO:0016787">
    <property type="term" value="F:hydrolase activity"/>
    <property type="evidence" value="ECO:0007669"/>
    <property type="project" value="UniProtKB-KW"/>
</dbReference>
<dbReference type="AlphaFoldDB" id="A0A923HJJ4"/>
<dbReference type="PANTHER" id="PTHR30616">
    <property type="entry name" value="UNCHARACTERIZED PROTEIN YFIH"/>
    <property type="match status" value="1"/>
</dbReference>
<sequence>MSFDILLPDWREVPSNVRAMSTLRSGGCSTGVYGDMHGTSGLNLGDHVSDDIAAVMANRTKLNASLPNDVIFLSQVHGNIVAQVETLVPGIYADAVVSSTPGLVCAVLTADCLPVLFSDATGCVVAAAHAGWRGLASGVLQSTVHEMRLRGAGEISAWLGPAIGPKKFEVGQDVYDVFTGQDKDAINSFAKIASNDIVGAERKYLADIYQLARNVLNSAGVNDISGGDYCTVTDKQKFYSYRRDGVTGRMASLIWIAPDDVLKG</sequence>
<proteinExistence type="inferred from homology"/>
<evidence type="ECO:0000256" key="10">
    <source>
        <dbReference type="RuleBase" id="RU361274"/>
    </source>
</evidence>
<comment type="catalytic activity">
    <reaction evidence="1">
        <text>inosine + phosphate = alpha-D-ribose 1-phosphate + hypoxanthine</text>
        <dbReference type="Rhea" id="RHEA:27646"/>
        <dbReference type="ChEBI" id="CHEBI:17368"/>
        <dbReference type="ChEBI" id="CHEBI:17596"/>
        <dbReference type="ChEBI" id="CHEBI:43474"/>
        <dbReference type="ChEBI" id="CHEBI:57720"/>
        <dbReference type="EC" id="2.4.2.1"/>
    </reaction>
    <physiologicalReaction direction="left-to-right" evidence="1">
        <dbReference type="Rhea" id="RHEA:27647"/>
    </physiologicalReaction>
</comment>
<dbReference type="EMBL" id="JACOFV010000001">
    <property type="protein sequence ID" value="MBC3860856.1"/>
    <property type="molecule type" value="Genomic_DNA"/>
</dbReference>